<dbReference type="InterPro" id="IPR036860">
    <property type="entry name" value="SH2_dom_sf"/>
</dbReference>
<dbReference type="OrthoDB" id="6143785at2759"/>
<evidence type="ECO:0000256" key="3">
    <source>
        <dbReference type="SAM" id="MobiDB-lite"/>
    </source>
</evidence>
<dbReference type="Pfam" id="PF00169">
    <property type="entry name" value="PH"/>
    <property type="match status" value="1"/>
</dbReference>
<dbReference type="PANTHER" id="PTHR15126">
    <property type="entry name" value="SH3-BINDING"/>
    <property type="match status" value="1"/>
</dbReference>
<keyword evidence="6" id="KW-1185">Reference proteome</keyword>
<dbReference type="AlphaFoldDB" id="A0A8B8EP72"/>
<feature type="domain" description="SH2" evidence="4">
    <location>
        <begin position="285"/>
        <end position="377"/>
    </location>
</feature>
<proteinExistence type="predicted"/>
<keyword evidence="1 2" id="KW-0727">SH2 domain</keyword>
<evidence type="ECO:0000313" key="6">
    <source>
        <dbReference type="Proteomes" id="UP000694844"/>
    </source>
</evidence>
<dbReference type="PROSITE" id="PS50003">
    <property type="entry name" value="PH_DOMAIN"/>
    <property type="match status" value="1"/>
</dbReference>
<dbReference type="SMART" id="SM00233">
    <property type="entry name" value="PH"/>
    <property type="match status" value="1"/>
</dbReference>
<dbReference type="SMART" id="SM00252">
    <property type="entry name" value="SH2"/>
    <property type="match status" value="1"/>
</dbReference>
<accession>A0A8B8EP72</accession>
<dbReference type="Proteomes" id="UP000694844">
    <property type="component" value="Chromosome 5"/>
</dbReference>
<dbReference type="Gene3D" id="3.30.505.10">
    <property type="entry name" value="SH2 domain"/>
    <property type="match status" value="1"/>
</dbReference>
<dbReference type="Gene3D" id="2.30.29.30">
    <property type="entry name" value="Pleckstrin-homology domain (PH domain)/Phosphotyrosine-binding domain (PTB)"/>
    <property type="match status" value="1"/>
</dbReference>
<dbReference type="InterPro" id="IPR000980">
    <property type="entry name" value="SH2"/>
</dbReference>
<feature type="compositionally biased region" description="Basic and acidic residues" evidence="3">
    <location>
        <begin position="223"/>
        <end position="235"/>
    </location>
</feature>
<feature type="compositionally biased region" description="Polar residues" evidence="3">
    <location>
        <begin position="241"/>
        <end position="251"/>
    </location>
</feature>
<dbReference type="GO" id="GO:0017124">
    <property type="term" value="F:SH3 domain binding"/>
    <property type="evidence" value="ECO:0007669"/>
    <property type="project" value="TreeGrafter"/>
</dbReference>
<organism evidence="6 7">
    <name type="scientific">Crassostrea virginica</name>
    <name type="common">Eastern oyster</name>
    <dbReference type="NCBI Taxonomy" id="6565"/>
    <lineage>
        <taxon>Eukaryota</taxon>
        <taxon>Metazoa</taxon>
        <taxon>Spiralia</taxon>
        <taxon>Lophotrochozoa</taxon>
        <taxon>Mollusca</taxon>
        <taxon>Bivalvia</taxon>
        <taxon>Autobranchia</taxon>
        <taxon>Pteriomorphia</taxon>
        <taxon>Ostreida</taxon>
        <taxon>Ostreoidea</taxon>
        <taxon>Ostreidae</taxon>
        <taxon>Crassostrea</taxon>
    </lineage>
</organism>
<reference evidence="7" key="1">
    <citation type="submission" date="2025-08" db="UniProtKB">
        <authorList>
            <consortium name="RefSeq"/>
        </authorList>
    </citation>
    <scope>IDENTIFICATION</scope>
    <source>
        <tissue evidence="7">Whole sample</tissue>
    </source>
</reference>
<feature type="compositionally biased region" description="Basic and acidic residues" evidence="3">
    <location>
        <begin position="159"/>
        <end position="174"/>
    </location>
</feature>
<dbReference type="PANTHER" id="PTHR15126:SF4">
    <property type="entry name" value="SH3 DOMAIN-BINDING PROTEIN 2"/>
    <property type="match status" value="1"/>
</dbReference>
<gene>
    <name evidence="7" type="primary">LOC111135709</name>
</gene>
<dbReference type="InterPro" id="IPR035848">
    <property type="entry name" value="SH3BP2"/>
</dbReference>
<feature type="region of interest" description="Disordered" evidence="3">
    <location>
        <begin position="159"/>
        <end position="277"/>
    </location>
</feature>
<dbReference type="SUPFAM" id="SSF50729">
    <property type="entry name" value="PH domain-like"/>
    <property type="match status" value="1"/>
</dbReference>
<sequence>MSTSGFPKIPLKSIGARDIIKLDYEKSGHLRKEGLLERSLLGRFVQWRQYFVVLRDGCCYVFENDRSSQPKTVFSFENYCRLECFDKSPDYDYCFKLVPRPSCDDLKEHCFAASDEYGRQEWLSAIYKALHVANNLPEPPELDKKIWIEDIFTKLRDKDADKKGDTDDHGETNQRKQKYSKMPSKISFSKADRSPLPPTPVTTHDYDELSEDSDSDTSTETYDDCKIPSKPDAPKPKPRPTCTSVRNRMSQPPTPIIEEEKSKDMIKRHDHNKQDSKRKIEDLPLFKGSSLEAKRILKEKPVGTFLIRTSSQSDSNIPYVLVVSAQTEEVQFRIHLRDSGKIYIKEADNFSCLSELAEHYKKHDLSAASRIRLTNHYADVEYE</sequence>
<dbReference type="GeneID" id="111135709"/>
<dbReference type="RefSeq" id="XP_022341712.1">
    <property type="nucleotide sequence ID" value="XM_022486004.1"/>
</dbReference>
<protein>
    <submittedName>
        <fullName evidence="7">Uncharacterized protein LOC111135709 isoform X2</fullName>
    </submittedName>
</protein>
<evidence type="ECO:0000259" key="4">
    <source>
        <dbReference type="PROSITE" id="PS50001"/>
    </source>
</evidence>
<evidence type="ECO:0000313" key="7">
    <source>
        <dbReference type="RefSeq" id="XP_022341712.1"/>
    </source>
</evidence>
<dbReference type="InterPro" id="IPR011993">
    <property type="entry name" value="PH-like_dom_sf"/>
</dbReference>
<feature type="compositionally biased region" description="Basic and acidic residues" evidence="3">
    <location>
        <begin position="258"/>
        <end position="277"/>
    </location>
</feature>
<dbReference type="SUPFAM" id="SSF55550">
    <property type="entry name" value="SH2 domain"/>
    <property type="match status" value="1"/>
</dbReference>
<dbReference type="GO" id="GO:0007165">
    <property type="term" value="P:signal transduction"/>
    <property type="evidence" value="ECO:0007669"/>
    <property type="project" value="InterPro"/>
</dbReference>
<name>A0A8B8EP72_CRAVI</name>
<dbReference type="InterPro" id="IPR001849">
    <property type="entry name" value="PH_domain"/>
</dbReference>
<feature type="compositionally biased region" description="Acidic residues" evidence="3">
    <location>
        <begin position="208"/>
        <end position="217"/>
    </location>
</feature>
<dbReference type="PROSITE" id="PS50001">
    <property type="entry name" value="SH2"/>
    <property type="match status" value="1"/>
</dbReference>
<evidence type="ECO:0000256" key="2">
    <source>
        <dbReference type="PROSITE-ProRule" id="PRU00191"/>
    </source>
</evidence>
<evidence type="ECO:0000259" key="5">
    <source>
        <dbReference type="PROSITE" id="PS50003"/>
    </source>
</evidence>
<dbReference type="CDD" id="cd00173">
    <property type="entry name" value="SH2"/>
    <property type="match status" value="1"/>
</dbReference>
<dbReference type="Pfam" id="PF00017">
    <property type="entry name" value="SH2"/>
    <property type="match status" value="1"/>
</dbReference>
<feature type="domain" description="PH" evidence="5">
    <location>
        <begin position="29"/>
        <end position="131"/>
    </location>
</feature>
<evidence type="ECO:0000256" key="1">
    <source>
        <dbReference type="ARBA" id="ARBA00022999"/>
    </source>
</evidence>